<dbReference type="InterPro" id="IPR002582">
    <property type="entry name" value="ACPS"/>
</dbReference>
<dbReference type="GO" id="GO:0000287">
    <property type="term" value="F:magnesium ion binding"/>
    <property type="evidence" value="ECO:0007669"/>
    <property type="project" value="UniProtKB-UniRule"/>
</dbReference>
<dbReference type="GO" id="GO:0008897">
    <property type="term" value="F:holo-[acyl-carrier-protein] synthase activity"/>
    <property type="evidence" value="ECO:0007669"/>
    <property type="project" value="UniProtKB-UniRule"/>
</dbReference>
<dbReference type="AlphaFoldDB" id="A0A2N4UIS3"/>
<dbReference type="Gene3D" id="3.90.470.20">
    <property type="entry name" value="4'-phosphopantetheinyl transferase domain"/>
    <property type="match status" value="1"/>
</dbReference>
<evidence type="ECO:0000256" key="8">
    <source>
        <dbReference type="HAMAP-Rule" id="MF_00101"/>
    </source>
</evidence>
<dbReference type="EMBL" id="PDNV01000003">
    <property type="protein sequence ID" value="PLC54926.1"/>
    <property type="molecule type" value="Genomic_DNA"/>
</dbReference>
<comment type="cofactor">
    <cofactor evidence="8">
        <name>Mg(2+)</name>
        <dbReference type="ChEBI" id="CHEBI:18420"/>
    </cofactor>
</comment>
<dbReference type="OrthoDB" id="517356at2"/>
<sequence>MIVQAAPGKIAGIGVDLLKVDRIERVFARHGAKFVGRILGPEEIQKFHQRHQRDPKRGIRYLATRFAAKEAFSKAIGLGMHSPMAWSRMQTLNDISGKPRVQLSEPLASWYHQRFGPAHVSITDESDSVLAFVMIETAANHPSNPIERITDQ</sequence>
<keyword evidence="11" id="KW-1185">Reference proteome</keyword>
<dbReference type="InterPro" id="IPR037143">
    <property type="entry name" value="4-PPantetheinyl_Trfase_dom_sf"/>
</dbReference>
<keyword evidence="3 8" id="KW-0479">Metal-binding</keyword>
<name>A0A2N4UIS3_9BURK</name>
<evidence type="ECO:0000256" key="4">
    <source>
        <dbReference type="ARBA" id="ARBA00022832"/>
    </source>
</evidence>
<dbReference type="EC" id="2.7.8.7" evidence="8"/>
<evidence type="ECO:0000256" key="2">
    <source>
        <dbReference type="ARBA" id="ARBA00022679"/>
    </source>
</evidence>
<dbReference type="Pfam" id="PF01648">
    <property type="entry name" value="ACPS"/>
    <property type="match status" value="1"/>
</dbReference>
<gene>
    <name evidence="8" type="primary">acpS</name>
    <name evidence="10" type="ORF">CR155_05580</name>
</gene>
<keyword evidence="6 8" id="KW-0443">Lipid metabolism</keyword>
<evidence type="ECO:0000256" key="6">
    <source>
        <dbReference type="ARBA" id="ARBA00023098"/>
    </source>
</evidence>
<proteinExistence type="inferred from homology"/>
<evidence type="ECO:0000256" key="3">
    <source>
        <dbReference type="ARBA" id="ARBA00022723"/>
    </source>
</evidence>
<dbReference type="InterPro" id="IPR004568">
    <property type="entry name" value="Ppantetheine-prot_Trfase_dom"/>
</dbReference>
<evidence type="ECO:0000256" key="5">
    <source>
        <dbReference type="ARBA" id="ARBA00022842"/>
    </source>
</evidence>
<accession>A0A2N4UIS3</accession>
<evidence type="ECO:0000259" key="9">
    <source>
        <dbReference type="Pfam" id="PF01648"/>
    </source>
</evidence>
<comment type="subcellular location">
    <subcellularLocation>
        <location evidence="8">Cytoplasm</location>
    </subcellularLocation>
</comment>
<feature type="binding site" evidence="8">
    <location>
        <position position="70"/>
    </location>
    <ligand>
        <name>Mg(2+)</name>
        <dbReference type="ChEBI" id="CHEBI:18420"/>
    </ligand>
</feature>
<evidence type="ECO:0000313" key="11">
    <source>
        <dbReference type="Proteomes" id="UP000234328"/>
    </source>
</evidence>
<evidence type="ECO:0000256" key="1">
    <source>
        <dbReference type="ARBA" id="ARBA00022516"/>
    </source>
</evidence>
<comment type="caution">
    <text evidence="10">The sequence shown here is derived from an EMBL/GenBank/DDBJ whole genome shotgun (WGS) entry which is preliminary data.</text>
</comment>
<dbReference type="GO" id="GO:0006633">
    <property type="term" value="P:fatty acid biosynthetic process"/>
    <property type="evidence" value="ECO:0007669"/>
    <property type="project" value="UniProtKB-UniRule"/>
</dbReference>
<keyword evidence="1 8" id="KW-0444">Lipid biosynthesis</keyword>
<keyword evidence="7 8" id="KW-0275">Fatty acid biosynthesis</keyword>
<dbReference type="NCBIfam" id="TIGR00516">
    <property type="entry name" value="acpS"/>
    <property type="match status" value="1"/>
</dbReference>
<feature type="binding site" evidence="8">
    <location>
        <position position="16"/>
    </location>
    <ligand>
        <name>Mg(2+)</name>
        <dbReference type="ChEBI" id="CHEBI:18420"/>
    </ligand>
</feature>
<keyword evidence="4 8" id="KW-0276">Fatty acid metabolism</keyword>
<comment type="catalytic activity">
    <reaction evidence="8">
        <text>apo-[ACP] + CoA = holo-[ACP] + adenosine 3',5'-bisphosphate + H(+)</text>
        <dbReference type="Rhea" id="RHEA:12068"/>
        <dbReference type="Rhea" id="RHEA-COMP:9685"/>
        <dbReference type="Rhea" id="RHEA-COMP:9690"/>
        <dbReference type="ChEBI" id="CHEBI:15378"/>
        <dbReference type="ChEBI" id="CHEBI:29999"/>
        <dbReference type="ChEBI" id="CHEBI:57287"/>
        <dbReference type="ChEBI" id="CHEBI:58343"/>
        <dbReference type="ChEBI" id="CHEBI:64479"/>
        <dbReference type="EC" id="2.7.8.7"/>
    </reaction>
</comment>
<comment type="function">
    <text evidence="8">Transfers the 4'-phosphopantetheine moiety from coenzyme A to a Ser of acyl-carrier-protein.</text>
</comment>
<evidence type="ECO:0000256" key="7">
    <source>
        <dbReference type="ARBA" id="ARBA00023160"/>
    </source>
</evidence>
<dbReference type="RefSeq" id="WP_102069003.1">
    <property type="nucleotide sequence ID" value="NZ_PDNV01000003.1"/>
</dbReference>
<dbReference type="NCBIfam" id="TIGR00556">
    <property type="entry name" value="pantethn_trn"/>
    <property type="match status" value="1"/>
</dbReference>
<dbReference type="InterPro" id="IPR008278">
    <property type="entry name" value="4-PPantetheinyl_Trfase_dom"/>
</dbReference>
<keyword evidence="2 8" id="KW-0808">Transferase</keyword>
<evidence type="ECO:0000313" key="10">
    <source>
        <dbReference type="EMBL" id="PLC54926.1"/>
    </source>
</evidence>
<reference evidence="10 11" key="1">
    <citation type="submission" date="2017-10" db="EMBL/GenBank/DDBJ databases">
        <title>Two draft genome sequences of Pusillimonas sp. strains isolated from a nitrate- and radionuclide-contaminated groundwater in Russia.</title>
        <authorList>
            <person name="Grouzdev D.S."/>
            <person name="Tourova T.P."/>
            <person name="Goeva M.A."/>
            <person name="Babich T.L."/>
            <person name="Sokolova D.S."/>
            <person name="Abdullin R."/>
            <person name="Poltaraus A.B."/>
            <person name="Toshchakov S.V."/>
            <person name="Nazina T.N."/>
        </authorList>
    </citation>
    <scope>NUCLEOTIDE SEQUENCE [LARGE SCALE GENOMIC DNA]</scope>
    <source>
        <strain evidence="10 11">JR1/69-2-13</strain>
    </source>
</reference>
<comment type="similarity">
    <text evidence="8">Belongs to the P-Pant transferase superfamily. AcpS family.</text>
</comment>
<protein>
    <recommendedName>
        <fullName evidence="8">Holo-[acyl-carrier-protein] synthase</fullName>
        <shortName evidence="8">Holo-ACP synthase</shortName>
        <ecNumber evidence="8">2.7.8.7</ecNumber>
    </recommendedName>
    <alternativeName>
        <fullName evidence="8">4'-phosphopantetheinyl transferase AcpS</fullName>
    </alternativeName>
</protein>
<keyword evidence="5 8" id="KW-0460">Magnesium</keyword>
<keyword evidence="8" id="KW-0963">Cytoplasm</keyword>
<dbReference type="Proteomes" id="UP000234328">
    <property type="component" value="Unassembled WGS sequence"/>
</dbReference>
<organism evidence="10 11">
    <name type="scientific">Pollutimonas nitritireducens</name>
    <dbReference type="NCBI Taxonomy" id="2045209"/>
    <lineage>
        <taxon>Bacteria</taxon>
        <taxon>Pseudomonadati</taxon>
        <taxon>Pseudomonadota</taxon>
        <taxon>Betaproteobacteria</taxon>
        <taxon>Burkholderiales</taxon>
        <taxon>Alcaligenaceae</taxon>
        <taxon>Pollutimonas</taxon>
    </lineage>
</organism>
<dbReference type="HAMAP" id="MF_00101">
    <property type="entry name" value="AcpS"/>
    <property type="match status" value="1"/>
</dbReference>
<dbReference type="GO" id="GO:0005737">
    <property type="term" value="C:cytoplasm"/>
    <property type="evidence" value="ECO:0007669"/>
    <property type="project" value="UniProtKB-SubCell"/>
</dbReference>
<dbReference type="SUPFAM" id="SSF56214">
    <property type="entry name" value="4'-phosphopantetheinyl transferase"/>
    <property type="match status" value="1"/>
</dbReference>
<feature type="domain" description="4'-phosphopantetheinyl transferase" evidence="9">
    <location>
        <begin position="12"/>
        <end position="115"/>
    </location>
</feature>